<dbReference type="InterPro" id="IPR017853">
    <property type="entry name" value="GH"/>
</dbReference>
<keyword evidence="4" id="KW-1185">Reference proteome</keyword>
<dbReference type="InterPro" id="IPR024655">
    <property type="entry name" value="Asl1_glyco_hydro_catalytic"/>
</dbReference>
<dbReference type="EMBL" id="PJQD01000020">
    <property type="protein sequence ID" value="POY74961.1"/>
    <property type="molecule type" value="Genomic_DNA"/>
</dbReference>
<feature type="chain" id="PRO_5015639551" description="Asl1-like glycosyl hydrolase catalytic domain-containing protein" evidence="1">
    <location>
        <begin position="21"/>
        <end position="335"/>
    </location>
</feature>
<dbReference type="GO" id="GO:0071966">
    <property type="term" value="P:fungal-type cell wall polysaccharide metabolic process"/>
    <property type="evidence" value="ECO:0007669"/>
    <property type="project" value="TreeGrafter"/>
</dbReference>
<dbReference type="PANTHER" id="PTHR34154">
    <property type="entry name" value="ALKALI-SENSITIVE LINKAGE PROTEIN 1"/>
    <property type="match status" value="1"/>
</dbReference>
<feature type="signal peptide" evidence="1">
    <location>
        <begin position="1"/>
        <end position="20"/>
    </location>
</feature>
<name>A0A2S5BDY6_9BASI</name>
<sequence>MRGIVSIVTALAFAFGAGTAAPLTASNAIERRATAISAKKGVGYNDASLTRNLAISWAYNWGQTPSGALTSGVEYVPMLNMPRWSANAGTTWAANAQAALNRGSKHLLAFNEPDLQGQADMTINQSVAAWKQYMSPFVGQAKLGSMAVTNGGAPMGPAYIKAFFDACPECEAEVDFVCVHWYDTAVNLGWFKNFLSEAYTLLNKPIWLTEFAGSGTVAEQITFLQEVISWMNEPAQSYIQRFAGFGDFVGTYVNADGSLTALGQAYSTASGKAIKSSPGASFRSFHLHLSSAAGRRPFPDLRFPWRSRDVAASFPHTQLSLTLIADVAGRRPLAS</sequence>
<dbReference type="Proteomes" id="UP000237144">
    <property type="component" value="Unassembled WGS sequence"/>
</dbReference>
<evidence type="ECO:0000259" key="2">
    <source>
        <dbReference type="Pfam" id="PF11790"/>
    </source>
</evidence>
<evidence type="ECO:0000313" key="3">
    <source>
        <dbReference type="EMBL" id="POY74961.1"/>
    </source>
</evidence>
<dbReference type="Pfam" id="PF11790">
    <property type="entry name" value="Glyco_hydro_cc"/>
    <property type="match status" value="1"/>
</dbReference>
<dbReference type="STRING" id="741276.A0A2S5BDY6"/>
<accession>A0A2S5BDY6</accession>
<dbReference type="PANTHER" id="PTHR34154:SF10">
    <property type="entry name" value="ASL1-LIKE GLYCOSYL HYDROLASE CATALYTIC DOMAIN-CONTAINING PROTEIN"/>
    <property type="match status" value="1"/>
</dbReference>
<proteinExistence type="predicted"/>
<reference evidence="3 4" key="1">
    <citation type="journal article" date="2018" name="Front. Microbiol.">
        <title>Prospects for Fungal Bioremediation of Acidic Radioactive Waste Sites: Characterization and Genome Sequence of Rhodotorula taiwanensis MD1149.</title>
        <authorList>
            <person name="Tkavc R."/>
            <person name="Matrosova V.Y."/>
            <person name="Grichenko O.E."/>
            <person name="Gostincar C."/>
            <person name="Volpe R.P."/>
            <person name="Klimenkova P."/>
            <person name="Gaidamakova E.K."/>
            <person name="Zhou C.E."/>
            <person name="Stewart B.J."/>
            <person name="Lyman M.G."/>
            <person name="Malfatti S.A."/>
            <person name="Rubinfeld B."/>
            <person name="Courtot M."/>
            <person name="Singh J."/>
            <person name="Dalgard C.L."/>
            <person name="Hamilton T."/>
            <person name="Frey K.G."/>
            <person name="Gunde-Cimerman N."/>
            <person name="Dugan L."/>
            <person name="Daly M.J."/>
        </authorList>
    </citation>
    <scope>NUCLEOTIDE SEQUENCE [LARGE SCALE GENOMIC DNA]</scope>
    <source>
        <strain evidence="3 4">MD1149</strain>
    </source>
</reference>
<keyword evidence="1" id="KW-0732">Signal</keyword>
<organism evidence="3 4">
    <name type="scientific">Rhodotorula taiwanensis</name>
    <dbReference type="NCBI Taxonomy" id="741276"/>
    <lineage>
        <taxon>Eukaryota</taxon>
        <taxon>Fungi</taxon>
        <taxon>Dikarya</taxon>
        <taxon>Basidiomycota</taxon>
        <taxon>Pucciniomycotina</taxon>
        <taxon>Microbotryomycetes</taxon>
        <taxon>Sporidiobolales</taxon>
        <taxon>Sporidiobolaceae</taxon>
        <taxon>Rhodotorula</taxon>
    </lineage>
</organism>
<gene>
    <name evidence="3" type="ORF">BMF94_1937</name>
</gene>
<evidence type="ECO:0000313" key="4">
    <source>
        <dbReference type="Proteomes" id="UP000237144"/>
    </source>
</evidence>
<dbReference type="GO" id="GO:0009277">
    <property type="term" value="C:fungal-type cell wall"/>
    <property type="evidence" value="ECO:0007669"/>
    <property type="project" value="TreeGrafter"/>
</dbReference>
<dbReference type="OrthoDB" id="5959761at2759"/>
<comment type="caution">
    <text evidence="3">The sequence shown here is derived from an EMBL/GenBank/DDBJ whole genome shotgun (WGS) entry which is preliminary data.</text>
</comment>
<protein>
    <recommendedName>
        <fullName evidence="2">Asl1-like glycosyl hydrolase catalytic domain-containing protein</fullName>
    </recommendedName>
</protein>
<dbReference type="SUPFAM" id="SSF51445">
    <property type="entry name" value="(Trans)glycosidases"/>
    <property type="match status" value="1"/>
</dbReference>
<dbReference type="Gene3D" id="3.20.20.80">
    <property type="entry name" value="Glycosidases"/>
    <property type="match status" value="1"/>
</dbReference>
<dbReference type="InterPro" id="IPR053183">
    <property type="entry name" value="ASL1"/>
</dbReference>
<evidence type="ECO:0000256" key="1">
    <source>
        <dbReference type="SAM" id="SignalP"/>
    </source>
</evidence>
<dbReference type="AlphaFoldDB" id="A0A2S5BDY6"/>
<feature type="domain" description="Asl1-like glycosyl hydrolase catalytic" evidence="2">
    <location>
        <begin position="50"/>
        <end position="266"/>
    </location>
</feature>